<sequence length="210" mass="22464">MTGDPEPLAPLNPSETALLLVEYQNEFTTEGGKLHDAVKDVMKETNMLENSVSLTKACRDAGVKIMHLPIGFGKGHPEISSSPYGILAGVKEGEAFAEGEWGSAFCDAMKPVEGDITIKGKGGLCGFKSTNLDFVLRQNAVKNVVLGGFLTNCCVESTMRTAYENGYKVYTLKDCCAATSMAGQEAAFEHTFGMFSIPTTSEEIKKAVTA</sequence>
<keyword evidence="2" id="KW-0378">Hydrolase</keyword>
<dbReference type="Pfam" id="PF00857">
    <property type="entry name" value="Isochorismatase"/>
    <property type="match status" value="1"/>
</dbReference>
<protein>
    <recommendedName>
        <fullName evidence="3">Isochorismatase-like domain-containing protein</fullName>
    </recommendedName>
</protein>
<dbReference type="Gene3D" id="3.40.50.850">
    <property type="entry name" value="Isochorismatase-like"/>
    <property type="match status" value="1"/>
</dbReference>
<dbReference type="GO" id="GO:0016787">
    <property type="term" value="F:hydrolase activity"/>
    <property type="evidence" value="ECO:0007669"/>
    <property type="project" value="UniProtKB-KW"/>
</dbReference>
<evidence type="ECO:0000256" key="2">
    <source>
        <dbReference type="ARBA" id="ARBA00022801"/>
    </source>
</evidence>
<dbReference type="PANTHER" id="PTHR43540">
    <property type="entry name" value="PEROXYUREIDOACRYLATE/UREIDOACRYLATE AMIDOHYDROLASE-RELATED"/>
    <property type="match status" value="1"/>
</dbReference>
<reference evidence="4" key="1">
    <citation type="submission" date="2021-01" db="EMBL/GenBank/DDBJ databases">
        <authorList>
            <person name="Corre E."/>
            <person name="Pelletier E."/>
            <person name="Niang G."/>
            <person name="Scheremetjew M."/>
            <person name="Finn R."/>
            <person name="Kale V."/>
            <person name="Holt S."/>
            <person name="Cochrane G."/>
            <person name="Meng A."/>
            <person name="Brown T."/>
            <person name="Cohen L."/>
        </authorList>
    </citation>
    <scope>NUCLEOTIDE SEQUENCE</scope>
    <source>
        <strain evidence="4">308</strain>
    </source>
</reference>
<organism evidence="4">
    <name type="scientific">Corethron hystrix</name>
    <dbReference type="NCBI Taxonomy" id="216773"/>
    <lineage>
        <taxon>Eukaryota</taxon>
        <taxon>Sar</taxon>
        <taxon>Stramenopiles</taxon>
        <taxon>Ochrophyta</taxon>
        <taxon>Bacillariophyta</taxon>
        <taxon>Coscinodiscophyceae</taxon>
        <taxon>Corethrophycidae</taxon>
        <taxon>Corethrales</taxon>
        <taxon>Corethraceae</taxon>
        <taxon>Corethron</taxon>
    </lineage>
</organism>
<proteinExistence type="inferred from homology"/>
<comment type="similarity">
    <text evidence="1">Belongs to the isochorismatase family.</text>
</comment>
<dbReference type="SUPFAM" id="SSF52499">
    <property type="entry name" value="Isochorismatase-like hydrolases"/>
    <property type="match status" value="1"/>
</dbReference>
<evidence type="ECO:0000313" key="4">
    <source>
        <dbReference type="EMBL" id="CAD8879611.1"/>
    </source>
</evidence>
<dbReference type="PANTHER" id="PTHR43540:SF16">
    <property type="entry name" value="ISOCHORISMATASE-LIKE DOMAIN-CONTAINING PROTEIN"/>
    <property type="match status" value="1"/>
</dbReference>
<evidence type="ECO:0000256" key="1">
    <source>
        <dbReference type="ARBA" id="ARBA00006336"/>
    </source>
</evidence>
<name>A0A7S1BAN5_9STRA</name>
<feature type="domain" description="Isochorismatase-like" evidence="3">
    <location>
        <begin position="16"/>
        <end position="203"/>
    </location>
</feature>
<dbReference type="CDD" id="cd00431">
    <property type="entry name" value="cysteine_hydrolases"/>
    <property type="match status" value="1"/>
</dbReference>
<evidence type="ECO:0000259" key="3">
    <source>
        <dbReference type="Pfam" id="PF00857"/>
    </source>
</evidence>
<dbReference type="EMBL" id="HBFR01009356">
    <property type="protein sequence ID" value="CAD8879611.1"/>
    <property type="molecule type" value="Transcribed_RNA"/>
</dbReference>
<dbReference type="AlphaFoldDB" id="A0A7S1BAN5"/>
<dbReference type="InterPro" id="IPR000868">
    <property type="entry name" value="Isochorismatase-like_dom"/>
</dbReference>
<dbReference type="InterPro" id="IPR036380">
    <property type="entry name" value="Isochorismatase-like_sf"/>
</dbReference>
<gene>
    <name evidence="4" type="ORF">CHYS00102_LOCUS6795</name>
</gene>
<accession>A0A7S1BAN5</accession>
<dbReference type="InterPro" id="IPR050272">
    <property type="entry name" value="Isochorismatase-like_hydrls"/>
</dbReference>